<reference evidence="1" key="1">
    <citation type="submission" date="2021-01" db="EMBL/GenBank/DDBJ databases">
        <authorList>
            <consortium name="Genoscope - CEA"/>
            <person name="William W."/>
        </authorList>
    </citation>
    <scope>NUCLEOTIDE SEQUENCE</scope>
</reference>
<keyword evidence="2" id="KW-1185">Reference proteome</keyword>
<dbReference type="Proteomes" id="UP000689195">
    <property type="component" value="Unassembled WGS sequence"/>
</dbReference>
<gene>
    <name evidence="1" type="ORF">PPENT_87.1.T0210008</name>
</gene>
<sequence length="89" mass="10718">MILFFIRELHLSFSNYQYVLLFTNVKETLQRIFIVAWSGFEIVYPNLIIYRETIKKVQKFKLNTNSNSLKKSITFKYLLTQSEMILKKT</sequence>
<protein>
    <submittedName>
        <fullName evidence="1">Uncharacterized protein</fullName>
    </submittedName>
</protein>
<proteinExistence type="predicted"/>
<evidence type="ECO:0000313" key="1">
    <source>
        <dbReference type="EMBL" id="CAD8150772.1"/>
    </source>
</evidence>
<dbReference type="AlphaFoldDB" id="A0A8S1TI58"/>
<organism evidence="1 2">
    <name type="scientific">Paramecium pentaurelia</name>
    <dbReference type="NCBI Taxonomy" id="43138"/>
    <lineage>
        <taxon>Eukaryota</taxon>
        <taxon>Sar</taxon>
        <taxon>Alveolata</taxon>
        <taxon>Ciliophora</taxon>
        <taxon>Intramacronucleata</taxon>
        <taxon>Oligohymenophorea</taxon>
        <taxon>Peniculida</taxon>
        <taxon>Parameciidae</taxon>
        <taxon>Paramecium</taxon>
    </lineage>
</organism>
<dbReference type="EMBL" id="CAJJDO010000021">
    <property type="protein sequence ID" value="CAD8150772.1"/>
    <property type="molecule type" value="Genomic_DNA"/>
</dbReference>
<comment type="caution">
    <text evidence="1">The sequence shown here is derived from an EMBL/GenBank/DDBJ whole genome shotgun (WGS) entry which is preliminary data.</text>
</comment>
<evidence type="ECO:0000313" key="2">
    <source>
        <dbReference type="Proteomes" id="UP000689195"/>
    </source>
</evidence>
<accession>A0A8S1TI58</accession>
<name>A0A8S1TI58_9CILI</name>